<dbReference type="PANTHER" id="PTHR10492:SF57">
    <property type="entry name" value="ATP-DEPENDENT DNA HELICASE"/>
    <property type="match status" value="1"/>
</dbReference>
<evidence type="ECO:0000259" key="3">
    <source>
        <dbReference type="Pfam" id="PF05970"/>
    </source>
</evidence>
<dbReference type="GO" id="GO:0016787">
    <property type="term" value="F:hydrolase activity"/>
    <property type="evidence" value="ECO:0007669"/>
    <property type="project" value="UniProtKB-KW"/>
</dbReference>
<evidence type="ECO:0000313" key="6">
    <source>
        <dbReference type="EnsemblPlants" id="QL11p040805:mrna"/>
    </source>
</evidence>
<dbReference type="Gene3D" id="3.40.50.300">
    <property type="entry name" value="P-loop containing nucleotide triphosphate hydrolases"/>
    <property type="match status" value="1"/>
</dbReference>
<keyword evidence="1" id="KW-0233">DNA recombination</keyword>
<dbReference type="FunFam" id="3.40.50.300:FF:002884">
    <property type="entry name" value="ATP-dependent DNA helicase"/>
    <property type="match status" value="1"/>
</dbReference>
<comment type="similarity">
    <text evidence="1">Belongs to the helicase family.</text>
</comment>
<dbReference type="InterPro" id="IPR025476">
    <property type="entry name" value="Helitron_helicase-like"/>
</dbReference>
<dbReference type="EnsemblPlants" id="QL11p040805:mrna">
    <property type="protein sequence ID" value="QL11p040805:mrna"/>
    <property type="gene ID" value="QL11p040805"/>
</dbReference>
<keyword evidence="1" id="KW-0234">DNA repair</keyword>
<organism evidence="6 7">
    <name type="scientific">Quercus lobata</name>
    <name type="common">Valley oak</name>
    <dbReference type="NCBI Taxonomy" id="97700"/>
    <lineage>
        <taxon>Eukaryota</taxon>
        <taxon>Viridiplantae</taxon>
        <taxon>Streptophyta</taxon>
        <taxon>Embryophyta</taxon>
        <taxon>Tracheophyta</taxon>
        <taxon>Spermatophyta</taxon>
        <taxon>Magnoliopsida</taxon>
        <taxon>eudicotyledons</taxon>
        <taxon>Gunneridae</taxon>
        <taxon>Pentapetalae</taxon>
        <taxon>rosids</taxon>
        <taxon>fabids</taxon>
        <taxon>Fagales</taxon>
        <taxon>Fagaceae</taxon>
        <taxon>Quercus</taxon>
    </lineage>
</organism>
<dbReference type="GO" id="GO:0005524">
    <property type="term" value="F:ATP binding"/>
    <property type="evidence" value="ECO:0007669"/>
    <property type="project" value="UniProtKB-KW"/>
</dbReference>
<keyword evidence="1" id="KW-0547">Nucleotide-binding</keyword>
<dbReference type="Gramene" id="QL11p040805:mrna">
    <property type="protein sequence ID" value="QL11p040805:mrna"/>
    <property type="gene ID" value="QL11p040805"/>
</dbReference>
<dbReference type="OMA" id="CNGTRMQ"/>
<dbReference type="Pfam" id="PF21530">
    <property type="entry name" value="Pif1_2B_dom"/>
    <property type="match status" value="1"/>
</dbReference>
<evidence type="ECO:0000256" key="2">
    <source>
        <dbReference type="SAM" id="MobiDB-lite"/>
    </source>
</evidence>
<reference evidence="6 7" key="1">
    <citation type="journal article" date="2016" name="G3 (Bethesda)">
        <title>First Draft Assembly and Annotation of the Genome of a California Endemic Oak Quercus lobata Nee (Fagaceae).</title>
        <authorList>
            <person name="Sork V.L."/>
            <person name="Fitz-Gibbon S.T."/>
            <person name="Puiu D."/>
            <person name="Crepeau M."/>
            <person name="Gugger P.F."/>
            <person name="Sherman R."/>
            <person name="Stevens K."/>
            <person name="Langley C.H."/>
            <person name="Pellegrini M."/>
            <person name="Salzberg S.L."/>
        </authorList>
    </citation>
    <scope>NUCLEOTIDE SEQUENCE [LARGE SCALE GENOMIC DNA]</scope>
    <source>
        <strain evidence="6 7">cv. SW786</strain>
    </source>
</reference>
<dbReference type="GO" id="GO:0006281">
    <property type="term" value="P:DNA repair"/>
    <property type="evidence" value="ECO:0007669"/>
    <property type="project" value="UniProtKB-KW"/>
</dbReference>
<dbReference type="GO" id="GO:0043139">
    <property type="term" value="F:5'-3' DNA helicase activity"/>
    <property type="evidence" value="ECO:0007669"/>
    <property type="project" value="UniProtKB-EC"/>
</dbReference>
<feature type="compositionally biased region" description="Basic and acidic residues" evidence="2">
    <location>
        <begin position="26"/>
        <end position="36"/>
    </location>
</feature>
<dbReference type="InterPro" id="IPR027417">
    <property type="entry name" value="P-loop_NTPase"/>
</dbReference>
<keyword evidence="1" id="KW-0227">DNA damage</keyword>
<dbReference type="InterPro" id="IPR010285">
    <property type="entry name" value="DNA_helicase_pif1-like_DEAD"/>
</dbReference>
<dbReference type="SUPFAM" id="SSF52540">
    <property type="entry name" value="P-loop containing nucleoside triphosphate hydrolases"/>
    <property type="match status" value="2"/>
</dbReference>
<feature type="domain" description="DNA helicase Pif1-like 2B" evidence="5">
    <location>
        <begin position="1303"/>
        <end position="1349"/>
    </location>
</feature>
<name>A0A7N2RDL0_QUELO</name>
<dbReference type="EMBL" id="LRBV02000011">
    <property type="status" value="NOT_ANNOTATED_CDS"/>
    <property type="molecule type" value="Genomic_DNA"/>
</dbReference>
<keyword evidence="1" id="KW-0378">Hydrolase</keyword>
<dbReference type="Pfam" id="PF05970">
    <property type="entry name" value="PIF1"/>
    <property type="match status" value="1"/>
</dbReference>
<evidence type="ECO:0000259" key="4">
    <source>
        <dbReference type="Pfam" id="PF14214"/>
    </source>
</evidence>
<keyword evidence="1" id="KW-0067">ATP-binding</keyword>
<dbReference type="Proteomes" id="UP000594261">
    <property type="component" value="Chromosome 11"/>
</dbReference>
<evidence type="ECO:0000259" key="5">
    <source>
        <dbReference type="Pfam" id="PF21530"/>
    </source>
</evidence>
<reference evidence="6" key="2">
    <citation type="submission" date="2021-01" db="UniProtKB">
        <authorList>
            <consortium name="EnsemblPlants"/>
        </authorList>
    </citation>
    <scope>IDENTIFICATION</scope>
</reference>
<keyword evidence="7" id="KW-1185">Reference proteome</keyword>
<feature type="region of interest" description="Disordered" evidence="2">
    <location>
        <begin position="20"/>
        <end position="51"/>
    </location>
</feature>
<dbReference type="CDD" id="cd18809">
    <property type="entry name" value="SF1_C_RecD"/>
    <property type="match status" value="1"/>
</dbReference>
<keyword evidence="1" id="KW-0347">Helicase</keyword>
<dbReference type="InterPro" id="IPR049163">
    <property type="entry name" value="Pif1-like_2B_dom"/>
</dbReference>
<feature type="domain" description="DNA helicase Pif1-like DEAD-box helicase" evidence="3">
    <location>
        <begin position="985"/>
        <end position="1205"/>
    </location>
</feature>
<accession>A0A7N2RDL0</accession>
<dbReference type="PANTHER" id="PTHR10492">
    <property type="match status" value="1"/>
</dbReference>
<evidence type="ECO:0000256" key="1">
    <source>
        <dbReference type="RuleBase" id="RU363044"/>
    </source>
</evidence>
<proteinExistence type="inferred from homology"/>
<evidence type="ECO:0000313" key="7">
    <source>
        <dbReference type="Proteomes" id="UP000594261"/>
    </source>
</evidence>
<dbReference type="Pfam" id="PF14214">
    <property type="entry name" value="Helitron_like_N"/>
    <property type="match status" value="1"/>
</dbReference>
<dbReference type="InParanoid" id="A0A7N2RDL0"/>
<comment type="catalytic activity">
    <reaction evidence="1">
        <text>ATP + H2O = ADP + phosphate + H(+)</text>
        <dbReference type="Rhea" id="RHEA:13065"/>
        <dbReference type="ChEBI" id="CHEBI:15377"/>
        <dbReference type="ChEBI" id="CHEBI:15378"/>
        <dbReference type="ChEBI" id="CHEBI:30616"/>
        <dbReference type="ChEBI" id="CHEBI:43474"/>
        <dbReference type="ChEBI" id="CHEBI:456216"/>
        <dbReference type="EC" id="5.6.2.3"/>
    </reaction>
</comment>
<feature type="domain" description="Helitron helicase-like" evidence="4">
    <location>
        <begin position="339"/>
        <end position="522"/>
    </location>
</feature>
<sequence length="1466" mass="169376">MDSAFYARLRRRLILSEKRNRRGQTRTRDDEPFERSIRRRQYSINDESRKQRPPTIVCEHCRAQLWYEERTVKSKTPTKPKFSLCCSEGRVQLPLLKEPPPFLGNLLNINSDERSINFQLGIRIYNSLFAFTSLGGNVDRSVNNGSGPYVFRVNGQTHHRIGSLLPVHGQKPKYAQLYIYETDNEVKNRIDAVIREDDRNYVDPDIVTGLMEMLDQCNQLVKCFRMVRDRFDESDIHNVRIRLIRSRNSGERQYDLPVMSEIAALIVGDFNIESSDRDIIVENRSLGLQRINGTHPSFMALQYPLLFPYGEDGYMLGIPYRNLNGSNSRKRESITMREYYAYRLQQRFHEGKTLLLGRRLFQQFIVDAYTSIEEERLQWVRFNQKKLRSELYYGLKDAVLRGDTDPITVGKRIVLPSSFTGSPRYMVQNYQDAMAICRWAGYPDLFLTFTCNPKWSEINHSLEFIEGLKYEDRPDIVARVFKIKLDELLHDLRHKSHFGRVIAIVYTIEFQKRGLPHAHILLFLDPKDKCPSPTDIDGIIMAEIPDPDDDPVANEAVKQFMMHGPCGSANPKSPCMMNGKCTKHFPKRFYEETTIDEEGFPVYRRRNDGKTIEKNGILLDNRYVVPYNVDLLVKYQSHLNVEWCNRSRSIKYLFKYINKGSDRATVVVEENLPNIGSDGQETEIVVDETKAYLDCRYISASESCWRIFEFPIQFRYPPVERLNFHLEDEHPIIYPENTSLDNVLNIPGIEETKFTEWMKTNEAFEDARELTYAEFPTKWVWHSNDKQWQRRKSKYCIGRVYYAHPSSGERFYLRMLLNIVKGPRNFKELKTINDVTYPTYKEACYALGLLDDDKEWHDSLIEASNWASGQQLRQLFVTMLLFCEVADPLSLWESNWKLITEDILNRQRRILQFQELILSDDQLRNYGLYEIEQILQQYGRSLRDYPQMPQPNMDLIQNGNRLIQEEMSYDVSSLIREHEILISGLNNEQSIIYNSIMEAVVTERGGMFFVYGHGGTGKTYLYRTILSGIRSKGKIALAVASSGIAALLLPGGRTAHSRFHIPINVNDDSTCDIKQRTQAAELLSKTSIILWDEAPMAHRNCFEAVDRTLRDILQIEDPQNAEKPFGGKVVVLGGDFRQILPVVRKGRREDIVQSSISKSYLWNDCNVFKLQTNMRLLQNGMSGIETSSIKDFSEWILKIGNGELGEGDGDYNISIPSDLIIQPSENPMQDIIDNTYPGLENKYTDPSYLQDRAILAPTNEVVEELNDYIVSSLNGEVHEYLSSDSICKASSNVPDQDLLYTVEFLNTLRFPGLPNHKLTLKIGLPVMLLRNLNQNEGLCNGTRLIITRLATWVIEAEIITGTNIGKRVFIPRITLSPSDSKWPFVLKRRQFPISVCFAMTINKSQGQSLKHVGVYLPKPVFSHGQLYVAVSRVTSRNGLKFLIINDDIEKKSETKNIVYKEVFTNL</sequence>
<dbReference type="GO" id="GO:0000723">
    <property type="term" value="P:telomere maintenance"/>
    <property type="evidence" value="ECO:0007669"/>
    <property type="project" value="InterPro"/>
</dbReference>
<comment type="cofactor">
    <cofactor evidence="1">
        <name>Mg(2+)</name>
        <dbReference type="ChEBI" id="CHEBI:18420"/>
    </cofactor>
</comment>
<dbReference type="GO" id="GO:0006310">
    <property type="term" value="P:DNA recombination"/>
    <property type="evidence" value="ECO:0007669"/>
    <property type="project" value="UniProtKB-KW"/>
</dbReference>
<protein>
    <recommendedName>
        <fullName evidence="1">ATP-dependent DNA helicase</fullName>
        <ecNumber evidence="1">5.6.2.3</ecNumber>
    </recommendedName>
</protein>
<dbReference type="EC" id="5.6.2.3" evidence="1"/>